<keyword evidence="3" id="KW-0539">Nucleus</keyword>
<accession>A0A179G8S1</accession>
<evidence type="ECO:0000259" key="5">
    <source>
        <dbReference type="PROSITE" id="PS50048"/>
    </source>
</evidence>
<dbReference type="Gene3D" id="4.10.240.10">
    <property type="entry name" value="Zn(2)-C6 fungal-type DNA-binding domain"/>
    <property type="match status" value="1"/>
</dbReference>
<dbReference type="SUPFAM" id="SSF57701">
    <property type="entry name" value="Zn2/Cys6 DNA-binding domain"/>
    <property type="match status" value="1"/>
</dbReference>
<dbReference type="GO" id="GO:0003677">
    <property type="term" value="F:DNA binding"/>
    <property type="evidence" value="ECO:0007669"/>
    <property type="project" value="UniProtKB-KW"/>
</dbReference>
<keyword evidence="7" id="KW-1185">Reference proteome</keyword>
<dbReference type="GO" id="GO:0008270">
    <property type="term" value="F:zinc ion binding"/>
    <property type="evidence" value="ECO:0007669"/>
    <property type="project" value="InterPro"/>
</dbReference>
<feature type="region of interest" description="Disordered" evidence="4">
    <location>
        <begin position="80"/>
        <end position="99"/>
    </location>
</feature>
<dbReference type="GeneID" id="28845527"/>
<feature type="compositionally biased region" description="Low complexity" evidence="4">
    <location>
        <begin position="601"/>
        <end position="616"/>
    </location>
</feature>
<dbReference type="GO" id="GO:0000981">
    <property type="term" value="F:DNA-binding transcription factor activity, RNA polymerase II-specific"/>
    <property type="evidence" value="ECO:0007669"/>
    <property type="project" value="InterPro"/>
</dbReference>
<feature type="domain" description="Zn(2)-C6 fungal-type" evidence="5">
    <location>
        <begin position="26"/>
        <end position="57"/>
    </location>
</feature>
<evidence type="ECO:0000313" key="6">
    <source>
        <dbReference type="EMBL" id="OAQ74207.1"/>
    </source>
</evidence>
<comment type="subcellular location">
    <subcellularLocation>
        <location evidence="1">Nucleus</location>
    </subcellularLocation>
</comment>
<evidence type="ECO:0000256" key="4">
    <source>
        <dbReference type="SAM" id="MobiDB-lite"/>
    </source>
</evidence>
<proteinExistence type="predicted"/>
<keyword evidence="6" id="KW-0238">DNA-binding</keyword>
<dbReference type="AlphaFoldDB" id="A0A179G8S1"/>
<keyword evidence="2" id="KW-0479">Metal-binding</keyword>
<dbReference type="InterPro" id="IPR050613">
    <property type="entry name" value="Sec_Metabolite_Reg"/>
</dbReference>
<evidence type="ECO:0000256" key="1">
    <source>
        <dbReference type="ARBA" id="ARBA00004123"/>
    </source>
</evidence>
<dbReference type="PANTHER" id="PTHR31001">
    <property type="entry name" value="UNCHARACTERIZED TRANSCRIPTIONAL REGULATORY PROTEIN"/>
    <property type="match status" value="1"/>
</dbReference>
<dbReference type="CDD" id="cd00067">
    <property type="entry name" value="GAL4"/>
    <property type="match status" value="1"/>
</dbReference>
<dbReference type="RefSeq" id="XP_018150290.1">
    <property type="nucleotide sequence ID" value="XM_018281533.1"/>
</dbReference>
<organism evidence="6 7">
    <name type="scientific">Pochonia chlamydosporia 170</name>
    <dbReference type="NCBI Taxonomy" id="1380566"/>
    <lineage>
        <taxon>Eukaryota</taxon>
        <taxon>Fungi</taxon>
        <taxon>Dikarya</taxon>
        <taxon>Ascomycota</taxon>
        <taxon>Pezizomycotina</taxon>
        <taxon>Sordariomycetes</taxon>
        <taxon>Hypocreomycetidae</taxon>
        <taxon>Hypocreales</taxon>
        <taxon>Clavicipitaceae</taxon>
        <taxon>Pochonia</taxon>
    </lineage>
</organism>
<dbReference type="InterPro" id="IPR036864">
    <property type="entry name" value="Zn2-C6_fun-type_DNA-bd_sf"/>
</dbReference>
<dbReference type="SMART" id="SM00066">
    <property type="entry name" value="GAL4"/>
    <property type="match status" value="1"/>
</dbReference>
<dbReference type="PROSITE" id="PS00463">
    <property type="entry name" value="ZN2_CY6_FUNGAL_1"/>
    <property type="match status" value="1"/>
</dbReference>
<comment type="caution">
    <text evidence="6">The sequence shown here is derived from an EMBL/GenBank/DDBJ whole genome shotgun (WGS) entry which is preliminary data.</text>
</comment>
<dbReference type="GO" id="GO:0005634">
    <property type="term" value="C:nucleus"/>
    <property type="evidence" value="ECO:0007669"/>
    <property type="project" value="UniProtKB-SubCell"/>
</dbReference>
<protein>
    <submittedName>
        <fullName evidence="6">Zn2/Cys6 DNA-binding protein</fullName>
    </submittedName>
</protein>
<gene>
    <name evidence="6" type="ORF">VFPPC_01761</name>
</gene>
<dbReference type="PANTHER" id="PTHR31001:SF87">
    <property type="entry name" value="COL-21"/>
    <property type="match status" value="1"/>
</dbReference>
<evidence type="ECO:0000313" key="7">
    <source>
        <dbReference type="Proteomes" id="UP000078397"/>
    </source>
</evidence>
<dbReference type="PROSITE" id="PS50048">
    <property type="entry name" value="ZN2_CY6_FUNGAL_2"/>
    <property type="match status" value="1"/>
</dbReference>
<dbReference type="CDD" id="cd12148">
    <property type="entry name" value="fungal_TF_MHR"/>
    <property type="match status" value="1"/>
</dbReference>
<evidence type="ECO:0000256" key="2">
    <source>
        <dbReference type="ARBA" id="ARBA00022723"/>
    </source>
</evidence>
<dbReference type="Pfam" id="PF04082">
    <property type="entry name" value="Fungal_trans"/>
    <property type="match status" value="1"/>
</dbReference>
<dbReference type="GO" id="GO:0006351">
    <property type="term" value="P:DNA-templated transcription"/>
    <property type="evidence" value="ECO:0007669"/>
    <property type="project" value="InterPro"/>
</dbReference>
<dbReference type="Proteomes" id="UP000078397">
    <property type="component" value="Unassembled WGS sequence"/>
</dbReference>
<dbReference type="OrthoDB" id="10263753at2759"/>
<dbReference type="InterPro" id="IPR001138">
    <property type="entry name" value="Zn2Cys6_DnaBD"/>
</dbReference>
<name>A0A179G8S1_METCM</name>
<reference evidence="6 7" key="1">
    <citation type="journal article" date="2016" name="PLoS Pathog.">
        <title>Biosynthesis of antibiotic leucinostatins in bio-control fungus Purpureocillium lilacinum and their inhibition on phytophthora revealed by genome mining.</title>
        <authorList>
            <person name="Wang G."/>
            <person name="Liu Z."/>
            <person name="Lin R."/>
            <person name="Li E."/>
            <person name="Mao Z."/>
            <person name="Ling J."/>
            <person name="Yang Y."/>
            <person name="Yin W.B."/>
            <person name="Xie B."/>
        </authorList>
    </citation>
    <scope>NUCLEOTIDE SEQUENCE [LARGE SCALE GENOMIC DNA]</scope>
    <source>
        <strain evidence="6">170</strain>
    </source>
</reference>
<feature type="region of interest" description="Disordered" evidence="4">
    <location>
        <begin position="598"/>
        <end position="618"/>
    </location>
</feature>
<dbReference type="KEGG" id="pchm:VFPPC_01761"/>
<dbReference type="EMBL" id="LSBJ02000001">
    <property type="protein sequence ID" value="OAQ74207.1"/>
    <property type="molecule type" value="Genomic_DNA"/>
</dbReference>
<evidence type="ECO:0000256" key="3">
    <source>
        <dbReference type="ARBA" id="ARBA00023242"/>
    </source>
</evidence>
<feature type="compositionally biased region" description="Polar residues" evidence="4">
    <location>
        <begin position="80"/>
        <end position="94"/>
    </location>
</feature>
<sequence>MPTTRKTAPASGNQRVVRRRMRAVTSCTDCHRRKQKCDRETPCSNCTVRGNQAKCHYEFFPPEKYPGIHNREQIIKLNATSFPSPDGATNSESHGSSKDSALKVQALGFSDGNPTTSIGLYNKALEVDGSFPAESNTTPASPPHTPSPWGSTAWYRASLRTLPPSAIIDNLAANFFNNVNWQYNPLDMVTFMEDKARWDRLTYADVSNNLLALPPDTRFFPALLFQVLALSLLYWDVSDSRCDSLKYKSDMTLEDVAREYSEAGLEMASILSRDELPRAGIQVNFLRTIFLKTLGKVQESWDSLGETINGARRLQWHLDVLVDDSPQPVPSMQYLWDCETRRKTWLNLCCWDAHMSIMLGRPLRVTLRDMETTPPIDAPVTQDRTRVAPYPRQEFDLPTLLTVQIVYHSVARFLIRVSLIQSKPGMNDEIQSLHEEIMDFSEHLPPYLWLENPDRRFDAHPDCFWLPDAREAVEATIWFTILALHRPHIFRNSKNRSHALRAGLCTLRAERKNFNDRPLRKYRSFAYLFATFDAAVTVASIYTLYPKDNPRSREEAIQGVDTVIDHFERVKSLNPLAETAANVLKALQVRIRRAARGYPMSTPASSTPSNAESSSNAWTPPVYNVSGSQAYQETDTCMDESLADLPPPLPLHDLLYNSLSGASFDKDLFPEVSDRERQDSILDWQFQGQFDNDAFWAFMNQMEPWGAPMS</sequence>
<dbReference type="InterPro" id="IPR007219">
    <property type="entry name" value="XnlR_reg_dom"/>
</dbReference>
<dbReference type="Pfam" id="PF00172">
    <property type="entry name" value="Zn_clus"/>
    <property type="match status" value="1"/>
</dbReference>